<comment type="caution">
    <text evidence="2">The sequence shown here is derived from an EMBL/GenBank/DDBJ whole genome shotgun (WGS) entry which is preliminary data.</text>
</comment>
<sequence length="350" mass="39659">MKKLLLAIFALMLMVPSLVSAESGPQTAEEYKDYFTQVEGLITEDVEKSYNQYMDFIKATERIPAKKETWSSQVDYLLYRTGDNKDNKAAFFGSTTGQTLGYAFDQLPAEAIKGYLAALAIEPTSELESMLTSPDKFQGRVLILKNDKAIVQVFAFGGQFGIRIYRDLAFFVKVNRPADQEQADQALDLLVNLYTDHFTKVESLINDDAEASYKNYMDLIKNTHLQDAKERTLEDSRSVKYYQISEDQEGIIASADGKTLGYSLNLGTEEALLAYLKVLKLEETSELKKLLADPQVGKDSFVFIQNDKVGVAIRTFGDKESKNLRFNILIMRDLEFYQKAVKEYKEKGKD</sequence>
<evidence type="ECO:0000313" key="2">
    <source>
        <dbReference type="EMBL" id="ESK65028.1"/>
    </source>
</evidence>
<gene>
    <name evidence="2" type="ORF">GCWU000182_001570</name>
</gene>
<dbReference type="STRING" id="592010.GCWU000182_001570"/>
<protein>
    <submittedName>
        <fullName evidence="2">Uncharacterized protein</fullName>
    </submittedName>
</protein>
<dbReference type="AlphaFoldDB" id="W1Q1X6"/>
<name>W1Q1X6_ABIDE</name>
<evidence type="ECO:0000256" key="1">
    <source>
        <dbReference type="SAM" id="SignalP"/>
    </source>
</evidence>
<feature type="signal peptide" evidence="1">
    <location>
        <begin position="1"/>
        <end position="21"/>
    </location>
</feature>
<evidence type="ECO:0000313" key="3">
    <source>
        <dbReference type="Proteomes" id="UP000019050"/>
    </source>
</evidence>
<organism evidence="2 3">
    <name type="scientific">Abiotrophia defectiva ATCC 49176</name>
    <dbReference type="NCBI Taxonomy" id="592010"/>
    <lineage>
        <taxon>Bacteria</taxon>
        <taxon>Bacillati</taxon>
        <taxon>Bacillota</taxon>
        <taxon>Bacilli</taxon>
        <taxon>Lactobacillales</taxon>
        <taxon>Aerococcaceae</taxon>
        <taxon>Abiotrophia</taxon>
    </lineage>
</organism>
<dbReference type="RefSeq" id="WP_023392212.1">
    <property type="nucleotide sequence ID" value="NZ_KI535341.1"/>
</dbReference>
<keyword evidence="3" id="KW-1185">Reference proteome</keyword>
<dbReference type="Proteomes" id="UP000019050">
    <property type="component" value="Unassembled WGS sequence"/>
</dbReference>
<keyword evidence="1" id="KW-0732">Signal</keyword>
<reference evidence="2" key="1">
    <citation type="submission" date="2013-06" db="EMBL/GenBank/DDBJ databases">
        <authorList>
            <person name="Weinstock G."/>
            <person name="Sodergren E."/>
            <person name="Clifton S."/>
            <person name="Fulton L."/>
            <person name="Fulton B."/>
            <person name="Courtney L."/>
            <person name="Fronick C."/>
            <person name="Harrison M."/>
            <person name="Strong C."/>
            <person name="Farmer C."/>
            <person name="Delahaunty K."/>
            <person name="Markovic C."/>
            <person name="Hall O."/>
            <person name="Minx P."/>
            <person name="Tomlinson C."/>
            <person name="Mitreva M."/>
            <person name="Nelson J."/>
            <person name="Hou S."/>
            <person name="Wollam A."/>
            <person name="Pepin K.H."/>
            <person name="Johnson M."/>
            <person name="Bhonagiri V."/>
            <person name="Nash W.E."/>
            <person name="Warren W."/>
            <person name="Chinwalla A."/>
            <person name="Mardis E.R."/>
            <person name="Wilson R.K."/>
        </authorList>
    </citation>
    <scope>NUCLEOTIDE SEQUENCE [LARGE SCALE GENOMIC DNA]</scope>
    <source>
        <strain evidence="2">ATCC 49176</strain>
    </source>
</reference>
<dbReference type="GeneID" id="84817216"/>
<dbReference type="HOGENOM" id="CLU_791362_0_0_9"/>
<accession>W1Q1X6</accession>
<proteinExistence type="predicted"/>
<feature type="chain" id="PRO_5004807863" evidence="1">
    <location>
        <begin position="22"/>
        <end position="350"/>
    </location>
</feature>
<dbReference type="EMBL" id="ACIN03000014">
    <property type="protein sequence ID" value="ESK65028.1"/>
    <property type="molecule type" value="Genomic_DNA"/>
</dbReference>